<feature type="compositionally biased region" description="Basic and acidic residues" evidence="1">
    <location>
        <begin position="213"/>
        <end position="239"/>
    </location>
</feature>
<reference evidence="3 4" key="1">
    <citation type="submission" date="2019-10" db="EMBL/GenBank/DDBJ databases">
        <authorList>
            <person name="Palmer J.M."/>
        </authorList>
    </citation>
    <scope>NUCLEOTIDE SEQUENCE [LARGE SCALE GENOMIC DNA]</scope>
    <source>
        <strain evidence="3 4">TWF506</strain>
    </source>
</reference>
<feature type="chain" id="PRO_5043011745" evidence="2">
    <location>
        <begin position="19"/>
        <end position="376"/>
    </location>
</feature>
<keyword evidence="2" id="KW-0732">Signal</keyword>
<feature type="region of interest" description="Disordered" evidence="1">
    <location>
        <begin position="259"/>
        <end position="282"/>
    </location>
</feature>
<sequence length="376" mass="40514">MHVSSLIIGSMLASYVAGHALIISVQGLVDGKNAGPVGQAMGYDRSVPLNGQDLRHVPIFNQRGMGLWTGCGQNILIGTIQATKVALAQAGRGEIAQAKPGGQVFVVLHQVNGDGNGPFTCGIDTTGTAARGSFKKLEIAKQVPGQNPTLNAVTATNHPLIFNLPSDIECTGTAGEKKRICIIRCQNFAINGPFGSCAAIQLVDDLQSLFKRDGADGDDASEKVKRQEEAEPEKKEPESGKGASEADIARLMASFNTKVKRQEEVEPEQKQPEVGKGASEADIRKLMSAFNTKSKRVKRQTSEAEKVEDTVKALTQGDAVPEKQLNQLRAQVKQRIRNGTLPSKTENAGKKYHDKKVRLRKAGSWKDKKPAEKKNN</sequence>
<protein>
    <submittedName>
        <fullName evidence="3">Uncharacterized protein</fullName>
    </submittedName>
</protein>
<proteinExistence type="predicted"/>
<evidence type="ECO:0000256" key="1">
    <source>
        <dbReference type="SAM" id="MobiDB-lite"/>
    </source>
</evidence>
<evidence type="ECO:0000256" key="2">
    <source>
        <dbReference type="SAM" id="SignalP"/>
    </source>
</evidence>
<comment type="caution">
    <text evidence="3">The sequence shown here is derived from an EMBL/GenBank/DDBJ whole genome shotgun (WGS) entry which is preliminary data.</text>
</comment>
<gene>
    <name evidence="3" type="ORF">TWF506_006526</name>
</gene>
<organism evidence="3 4">
    <name type="scientific">Arthrobotrys conoides</name>
    <dbReference type="NCBI Taxonomy" id="74498"/>
    <lineage>
        <taxon>Eukaryota</taxon>
        <taxon>Fungi</taxon>
        <taxon>Dikarya</taxon>
        <taxon>Ascomycota</taxon>
        <taxon>Pezizomycotina</taxon>
        <taxon>Orbiliomycetes</taxon>
        <taxon>Orbiliales</taxon>
        <taxon>Orbiliaceae</taxon>
        <taxon>Arthrobotrys</taxon>
    </lineage>
</organism>
<dbReference type="Pfam" id="PF11327">
    <property type="entry name" value="Egh16-like"/>
    <property type="match status" value="1"/>
</dbReference>
<dbReference type="PANTHER" id="PTHR34618">
    <property type="entry name" value="SURFACE PROTEIN MAS1, PUTATIVE-RELATED"/>
    <property type="match status" value="1"/>
</dbReference>
<feature type="compositionally biased region" description="Basic and acidic residues" evidence="1">
    <location>
        <begin position="260"/>
        <end position="282"/>
    </location>
</feature>
<evidence type="ECO:0000313" key="4">
    <source>
        <dbReference type="Proteomes" id="UP001307849"/>
    </source>
</evidence>
<name>A0AAN8NTU4_9PEZI</name>
<accession>A0AAN8NTU4</accession>
<feature type="compositionally biased region" description="Basic and acidic residues" evidence="1">
    <location>
        <begin position="364"/>
        <end position="376"/>
    </location>
</feature>
<feature type="region of interest" description="Disordered" evidence="1">
    <location>
        <begin position="213"/>
        <end position="247"/>
    </location>
</feature>
<dbReference type="EMBL" id="JAVHJM010000003">
    <property type="protein sequence ID" value="KAK6516627.1"/>
    <property type="molecule type" value="Genomic_DNA"/>
</dbReference>
<dbReference type="InterPro" id="IPR021476">
    <property type="entry name" value="Egh16-like"/>
</dbReference>
<feature type="signal peptide" evidence="2">
    <location>
        <begin position="1"/>
        <end position="18"/>
    </location>
</feature>
<dbReference type="PANTHER" id="PTHR34618:SF3">
    <property type="entry name" value="GEGH 16 PROTEIN"/>
    <property type="match status" value="1"/>
</dbReference>
<feature type="region of interest" description="Disordered" evidence="1">
    <location>
        <begin position="333"/>
        <end position="376"/>
    </location>
</feature>
<keyword evidence="4" id="KW-1185">Reference proteome</keyword>
<dbReference type="Proteomes" id="UP001307849">
    <property type="component" value="Unassembled WGS sequence"/>
</dbReference>
<feature type="compositionally biased region" description="Basic residues" evidence="1">
    <location>
        <begin position="350"/>
        <end position="363"/>
    </location>
</feature>
<dbReference type="AlphaFoldDB" id="A0AAN8NTU4"/>
<evidence type="ECO:0000313" key="3">
    <source>
        <dbReference type="EMBL" id="KAK6516627.1"/>
    </source>
</evidence>